<dbReference type="Proteomes" id="UP000321577">
    <property type="component" value="Unassembled WGS sequence"/>
</dbReference>
<keyword evidence="3" id="KW-1185">Reference proteome</keyword>
<reference evidence="2 3" key="1">
    <citation type="submission" date="2019-07" db="EMBL/GenBank/DDBJ databases">
        <title>Whole genome shotgun sequence of Brevifollis gellanilyticus NBRC 108608.</title>
        <authorList>
            <person name="Hosoyama A."/>
            <person name="Uohara A."/>
            <person name="Ohji S."/>
            <person name="Ichikawa N."/>
        </authorList>
    </citation>
    <scope>NUCLEOTIDE SEQUENCE [LARGE SCALE GENOMIC DNA]</scope>
    <source>
        <strain evidence="2 3">NBRC 108608</strain>
    </source>
</reference>
<dbReference type="InterPro" id="IPR014729">
    <property type="entry name" value="Rossmann-like_a/b/a_fold"/>
</dbReference>
<accession>A0A512MCI4</accession>
<comment type="caution">
    <text evidence="2">The sequence shown here is derived from an EMBL/GenBank/DDBJ whole genome shotgun (WGS) entry which is preliminary data.</text>
</comment>
<dbReference type="RefSeq" id="WP_146852418.1">
    <property type="nucleotide sequence ID" value="NZ_BKAG01000030.1"/>
</dbReference>
<dbReference type="InterPro" id="IPR050128">
    <property type="entry name" value="Sulfate_adenylyltrnsfr_sub2"/>
</dbReference>
<organism evidence="2 3">
    <name type="scientific">Brevifollis gellanilyticus</name>
    <dbReference type="NCBI Taxonomy" id="748831"/>
    <lineage>
        <taxon>Bacteria</taxon>
        <taxon>Pseudomonadati</taxon>
        <taxon>Verrucomicrobiota</taxon>
        <taxon>Verrucomicrobiia</taxon>
        <taxon>Verrucomicrobiales</taxon>
        <taxon>Verrucomicrobiaceae</taxon>
    </lineage>
</organism>
<feature type="domain" description="Phosphoadenosine phosphosulphate reductase" evidence="1">
    <location>
        <begin position="16"/>
        <end position="134"/>
    </location>
</feature>
<sequence length="281" mass="32004">MKPPDQNFGSDASARHVLNVSGGKDSSAMALLMAGRVRGQEHFKRDDMEYLFCDTQKELPETYEYLARLEAELGSKITYLNAKAGFDHWHKVFGGYLPSPQNRWCTKMLKLKPFEAHVGEEPVVSYVGLRADEDRVGYISTKPNIKTRYPLREAGIDYKGVIQILEDSGLGLPTFMKWGRTNSGCTFCFFQTPYEWIRLHETYPDRFEEAMKYETIDPSDPNKQFTWMSEGPLTDLLNPVRRDEILLSGIRSKVRTIDKSLVSVFSGESTSSVEACLLCQK</sequence>
<evidence type="ECO:0000259" key="1">
    <source>
        <dbReference type="Pfam" id="PF01507"/>
    </source>
</evidence>
<dbReference type="GO" id="GO:0003824">
    <property type="term" value="F:catalytic activity"/>
    <property type="evidence" value="ECO:0007669"/>
    <property type="project" value="InterPro"/>
</dbReference>
<dbReference type="Pfam" id="PF01507">
    <property type="entry name" value="PAPS_reduct"/>
    <property type="match status" value="1"/>
</dbReference>
<protein>
    <submittedName>
        <fullName evidence="2">Phosphoadenosine phosphosulfate reductase</fullName>
    </submittedName>
</protein>
<dbReference type="AlphaFoldDB" id="A0A512MCI4"/>
<gene>
    <name evidence="2" type="ORF">BGE01nite_37450</name>
</gene>
<dbReference type="PANTHER" id="PTHR43196">
    <property type="entry name" value="SULFATE ADENYLYLTRANSFERASE SUBUNIT 2"/>
    <property type="match status" value="1"/>
</dbReference>
<dbReference type="PANTHER" id="PTHR43196:SF2">
    <property type="entry name" value="PHOSPHOADENOSINE PHOSPHOSULFATE REDUCTASE"/>
    <property type="match status" value="1"/>
</dbReference>
<proteinExistence type="predicted"/>
<dbReference type="OrthoDB" id="9774475at2"/>
<dbReference type="SUPFAM" id="SSF52402">
    <property type="entry name" value="Adenine nucleotide alpha hydrolases-like"/>
    <property type="match status" value="1"/>
</dbReference>
<evidence type="ECO:0000313" key="3">
    <source>
        <dbReference type="Proteomes" id="UP000321577"/>
    </source>
</evidence>
<evidence type="ECO:0000313" key="2">
    <source>
        <dbReference type="EMBL" id="GEP44454.1"/>
    </source>
</evidence>
<dbReference type="EMBL" id="BKAG01000030">
    <property type="protein sequence ID" value="GEP44454.1"/>
    <property type="molecule type" value="Genomic_DNA"/>
</dbReference>
<name>A0A512MCI4_9BACT</name>
<dbReference type="Gene3D" id="3.40.50.620">
    <property type="entry name" value="HUPs"/>
    <property type="match status" value="1"/>
</dbReference>
<dbReference type="InterPro" id="IPR002500">
    <property type="entry name" value="PAPS_reduct_dom"/>
</dbReference>